<evidence type="ECO:0000313" key="7">
    <source>
        <dbReference type="Proteomes" id="UP000273675"/>
    </source>
</evidence>
<dbReference type="EMBL" id="RBIM01000002">
    <property type="protein sequence ID" value="RKR03016.1"/>
    <property type="molecule type" value="Genomic_DNA"/>
</dbReference>
<keyword evidence="3" id="KW-0804">Transcription</keyword>
<evidence type="ECO:0000259" key="5">
    <source>
        <dbReference type="PROSITE" id="PS50977"/>
    </source>
</evidence>
<dbReference type="PANTHER" id="PTHR30055:SF234">
    <property type="entry name" value="HTH-TYPE TRANSCRIPTIONAL REGULATOR BETI"/>
    <property type="match status" value="1"/>
</dbReference>
<evidence type="ECO:0000313" key="6">
    <source>
        <dbReference type="EMBL" id="RKR03016.1"/>
    </source>
</evidence>
<evidence type="ECO:0000256" key="1">
    <source>
        <dbReference type="ARBA" id="ARBA00023015"/>
    </source>
</evidence>
<evidence type="ECO:0000256" key="3">
    <source>
        <dbReference type="ARBA" id="ARBA00023163"/>
    </source>
</evidence>
<dbReference type="InterPro" id="IPR025996">
    <property type="entry name" value="MT1864/Rv1816-like_C"/>
</dbReference>
<dbReference type="Pfam" id="PF13305">
    <property type="entry name" value="TetR_C_33"/>
    <property type="match status" value="1"/>
</dbReference>
<dbReference type="PANTHER" id="PTHR30055">
    <property type="entry name" value="HTH-TYPE TRANSCRIPTIONAL REGULATOR RUTR"/>
    <property type="match status" value="1"/>
</dbReference>
<feature type="DNA-binding region" description="H-T-H motif" evidence="4">
    <location>
        <begin position="81"/>
        <end position="100"/>
    </location>
</feature>
<evidence type="ECO:0000256" key="4">
    <source>
        <dbReference type="PROSITE-ProRule" id="PRU00335"/>
    </source>
</evidence>
<dbReference type="InterPro" id="IPR009057">
    <property type="entry name" value="Homeodomain-like_sf"/>
</dbReference>
<dbReference type="GO" id="GO:0000976">
    <property type="term" value="F:transcription cis-regulatory region binding"/>
    <property type="evidence" value="ECO:0007669"/>
    <property type="project" value="TreeGrafter"/>
</dbReference>
<comment type="caution">
    <text evidence="6">The sequence shown here is derived from an EMBL/GenBank/DDBJ whole genome shotgun (WGS) entry which is preliminary data.</text>
</comment>
<accession>A0A495DMQ9</accession>
<protein>
    <submittedName>
        <fullName evidence="6">TetR family transcriptional regulator</fullName>
    </submittedName>
</protein>
<dbReference type="PRINTS" id="PR00455">
    <property type="entry name" value="HTHTETR"/>
</dbReference>
<organism evidence="6 7">
    <name type="scientific">Maricaulis maris</name>
    <dbReference type="NCBI Taxonomy" id="74318"/>
    <lineage>
        <taxon>Bacteria</taxon>
        <taxon>Pseudomonadati</taxon>
        <taxon>Pseudomonadota</taxon>
        <taxon>Alphaproteobacteria</taxon>
        <taxon>Maricaulales</taxon>
        <taxon>Maricaulaceae</taxon>
        <taxon>Maricaulis</taxon>
    </lineage>
</organism>
<dbReference type="InterPro" id="IPR050109">
    <property type="entry name" value="HTH-type_TetR-like_transc_reg"/>
</dbReference>
<sequence>MARREGFDRALPVRPLRDMTVRWNDKMNVVRRRGREYQNRMTDVQDQSRPRGRPALAPEARGEALAAAGALLAEQGLKGMKARTIAERAGLSVGSIYKLFGDIDDLVRELNVLTYRDVALHHQAALANAGLDAGDVHGRLMVLARAYLDFIINNDARWRALLTFNRRNSGEAPRYYTQHEDELFHIITDVLEPAPGLDGLEARETAARAIWAAVHGIIVIVLPNARYADPVATAMAQIEMIVGAFIRDAAARR</sequence>
<feature type="domain" description="HTH tetR-type" evidence="5">
    <location>
        <begin position="58"/>
        <end position="118"/>
    </location>
</feature>
<dbReference type="InterPro" id="IPR001647">
    <property type="entry name" value="HTH_TetR"/>
</dbReference>
<dbReference type="OrthoDB" id="7223515at2"/>
<dbReference type="GO" id="GO:0003700">
    <property type="term" value="F:DNA-binding transcription factor activity"/>
    <property type="evidence" value="ECO:0007669"/>
    <property type="project" value="TreeGrafter"/>
</dbReference>
<dbReference type="AlphaFoldDB" id="A0A495DMQ9"/>
<dbReference type="SUPFAM" id="SSF48498">
    <property type="entry name" value="Tetracyclin repressor-like, C-terminal domain"/>
    <property type="match status" value="1"/>
</dbReference>
<dbReference type="Proteomes" id="UP000273675">
    <property type="component" value="Unassembled WGS sequence"/>
</dbReference>
<keyword evidence="1" id="KW-0805">Transcription regulation</keyword>
<dbReference type="SUPFAM" id="SSF46689">
    <property type="entry name" value="Homeodomain-like"/>
    <property type="match status" value="1"/>
</dbReference>
<keyword evidence="2 4" id="KW-0238">DNA-binding</keyword>
<gene>
    <name evidence="6" type="ORF">C7435_0963</name>
</gene>
<dbReference type="Gene3D" id="1.10.357.10">
    <property type="entry name" value="Tetracycline Repressor, domain 2"/>
    <property type="match status" value="1"/>
</dbReference>
<dbReference type="Pfam" id="PF00440">
    <property type="entry name" value="TetR_N"/>
    <property type="match status" value="1"/>
</dbReference>
<name>A0A495DMQ9_9PROT</name>
<evidence type="ECO:0000256" key="2">
    <source>
        <dbReference type="ARBA" id="ARBA00023125"/>
    </source>
</evidence>
<reference evidence="6 7" key="1">
    <citation type="submission" date="2018-10" db="EMBL/GenBank/DDBJ databases">
        <title>Genomic Encyclopedia of Type Strains, Phase IV (KMG-IV): sequencing the most valuable type-strain genomes for metagenomic binning, comparative biology and taxonomic classification.</title>
        <authorList>
            <person name="Goeker M."/>
        </authorList>
    </citation>
    <scope>NUCLEOTIDE SEQUENCE [LARGE SCALE GENOMIC DNA]</scope>
    <source>
        <strain evidence="6 7">DSM 4734</strain>
    </source>
</reference>
<dbReference type="InterPro" id="IPR036271">
    <property type="entry name" value="Tet_transcr_reg_TetR-rel_C_sf"/>
</dbReference>
<dbReference type="PROSITE" id="PS50977">
    <property type="entry name" value="HTH_TETR_2"/>
    <property type="match status" value="1"/>
</dbReference>
<proteinExistence type="predicted"/>